<name>A0A0R0LV95_9MICR</name>
<evidence type="ECO:0000313" key="3">
    <source>
        <dbReference type="Proteomes" id="UP000051530"/>
    </source>
</evidence>
<gene>
    <name evidence="2" type="ORF">M153_14230003</name>
</gene>
<evidence type="ECO:0008006" key="4">
    <source>
        <dbReference type="Google" id="ProtNLM"/>
    </source>
</evidence>
<proteinExistence type="predicted"/>
<reference evidence="2 3" key="1">
    <citation type="submission" date="2015-07" db="EMBL/GenBank/DDBJ databases">
        <title>The genome of Pseudoloma neurophilia, a relevant intracellular parasite of the zebrafish.</title>
        <authorList>
            <person name="Ndikumana S."/>
            <person name="Pelin A."/>
            <person name="Sanders J."/>
            <person name="Corradi N."/>
        </authorList>
    </citation>
    <scope>NUCLEOTIDE SEQUENCE [LARGE SCALE GENOMIC DNA]</scope>
    <source>
        <strain evidence="2 3">MK1</strain>
    </source>
</reference>
<keyword evidence="1" id="KW-0732">Signal</keyword>
<evidence type="ECO:0000256" key="1">
    <source>
        <dbReference type="SAM" id="SignalP"/>
    </source>
</evidence>
<comment type="caution">
    <text evidence="2">The sequence shown here is derived from an EMBL/GenBank/DDBJ whole genome shotgun (WGS) entry which is preliminary data.</text>
</comment>
<protein>
    <recommendedName>
        <fullName evidence="4">Transposable element</fullName>
    </recommendedName>
</protein>
<feature type="non-terminal residue" evidence="2">
    <location>
        <position position="1"/>
    </location>
</feature>
<sequence length="42" mass="5189">RRHVVIKFIIVRLLLLHQNLGVKYFQILNCRPEALRQYYYSN</sequence>
<dbReference type="Proteomes" id="UP000051530">
    <property type="component" value="Unassembled WGS sequence"/>
</dbReference>
<feature type="chain" id="PRO_5006398950" description="Transposable element" evidence="1">
    <location>
        <begin position="22"/>
        <end position="42"/>
    </location>
</feature>
<dbReference type="VEuPathDB" id="MicrosporidiaDB:M153_14230003"/>
<dbReference type="EMBL" id="LGUB01000471">
    <property type="protein sequence ID" value="KRH93144.1"/>
    <property type="molecule type" value="Genomic_DNA"/>
</dbReference>
<feature type="signal peptide" evidence="1">
    <location>
        <begin position="1"/>
        <end position="21"/>
    </location>
</feature>
<accession>A0A0R0LV95</accession>
<keyword evidence="3" id="KW-1185">Reference proteome</keyword>
<evidence type="ECO:0000313" key="2">
    <source>
        <dbReference type="EMBL" id="KRH93144.1"/>
    </source>
</evidence>
<organism evidence="2 3">
    <name type="scientific">Pseudoloma neurophilia</name>
    <dbReference type="NCBI Taxonomy" id="146866"/>
    <lineage>
        <taxon>Eukaryota</taxon>
        <taxon>Fungi</taxon>
        <taxon>Fungi incertae sedis</taxon>
        <taxon>Microsporidia</taxon>
        <taxon>Pseudoloma</taxon>
    </lineage>
</organism>
<dbReference type="AlphaFoldDB" id="A0A0R0LV95"/>